<gene>
    <name evidence="2" type="ORF">FNZ23_13035</name>
</gene>
<proteinExistence type="predicted"/>
<dbReference type="InterPro" id="IPR005519">
    <property type="entry name" value="Acid_phosphat_B-like"/>
</dbReference>
<protein>
    <submittedName>
        <fullName evidence="2">Acid phosphatase</fullName>
    </submittedName>
</protein>
<dbReference type="PANTHER" id="PTHR31284:SF10">
    <property type="entry name" value="ACID PHOSPHATASE-LIKE PROTEIN"/>
    <property type="match status" value="1"/>
</dbReference>
<comment type="caution">
    <text evidence="2">The sequence shown here is derived from an EMBL/GenBank/DDBJ whole genome shotgun (WGS) entry which is preliminary data.</text>
</comment>
<dbReference type="Pfam" id="PF03767">
    <property type="entry name" value="Acid_phosphat_B"/>
    <property type="match status" value="1"/>
</dbReference>
<name>A0A553ZI45_9ACTN</name>
<dbReference type="Proteomes" id="UP000320888">
    <property type="component" value="Unassembled WGS sequence"/>
</dbReference>
<dbReference type="EMBL" id="VKLS01000128">
    <property type="protein sequence ID" value="TSB41113.1"/>
    <property type="molecule type" value="Genomic_DNA"/>
</dbReference>
<keyword evidence="3" id="KW-1185">Reference proteome</keyword>
<keyword evidence="1" id="KW-0732">Signal</keyword>
<evidence type="ECO:0000256" key="1">
    <source>
        <dbReference type="ARBA" id="ARBA00022729"/>
    </source>
</evidence>
<organism evidence="2 3">
    <name type="scientific">Streptomyces benahoarensis</name>
    <dbReference type="NCBI Taxonomy" id="2595054"/>
    <lineage>
        <taxon>Bacteria</taxon>
        <taxon>Bacillati</taxon>
        <taxon>Actinomycetota</taxon>
        <taxon>Actinomycetes</taxon>
        <taxon>Kitasatosporales</taxon>
        <taxon>Streptomycetaceae</taxon>
        <taxon>Streptomyces</taxon>
    </lineage>
</organism>
<dbReference type="InterPro" id="IPR036412">
    <property type="entry name" value="HAD-like_sf"/>
</dbReference>
<accession>A0A553ZI45</accession>
<dbReference type="RefSeq" id="WP_143942707.1">
    <property type="nucleotide sequence ID" value="NZ_VKLS01000128.1"/>
</dbReference>
<dbReference type="PANTHER" id="PTHR31284">
    <property type="entry name" value="ACID PHOSPHATASE-LIKE PROTEIN"/>
    <property type="match status" value="1"/>
</dbReference>
<dbReference type="AlphaFoldDB" id="A0A553ZI45"/>
<dbReference type="InterPro" id="IPR023214">
    <property type="entry name" value="HAD_sf"/>
</dbReference>
<dbReference type="OrthoDB" id="193314at2"/>
<dbReference type="SUPFAM" id="SSF56784">
    <property type="entry name" value="HAD-like"/>
    <property type="match status" value="1"/>
</dbReference>
<sequence length="277" mass="30607">MPRSSLSRRLPAALRSRRARAGAATVAALVAGTAVFGVGQATAEHSVPRTDKEIPNLTLVQDKIKAYYGDTVTADGEHYASPKSNYARQVHGIEAKARAHLTRALARQDARADKGHAKPAIVLDMDDTTLLTYNYELRVGFHFTEKSQDAYLASTDMDPVFGMDRLVNWAHSKGAEVFFLTGRKEAQREWSVRNLKNVGYGVPLDRGHVYLKDKEHPPAYLPCGADCTTVEYKSGTRKHIESLGYDIVANFGDQYSDLRGGAGDRTFKLPNPMYHLP</sequence>
<evidence type="ECO:0000313" key="3">
    <source>
        <dbReference type="Proteomes" id="UP000320888"/>
    </source>
</evidence>
<evidence type="ECO:0000313" key="2">
    <source>
        <dbReference type="EMBL" id="TSB41113.1"/>
    </source>
</evidence>
<dbReference type="Gene3D" id="3.40.50.1000">
    <property type="entry name" value="HAD superfamily/HAD-like"/>
    <property type="match status" value="1"/>
</dbReference>
<reference evidence="2 3" key="1">
    <citation type="submission" date="2019-07" db="EMBL/GenBank/DDBJ databases">
        <title>Draft genome for Streptomyces benahoarensis MZ03-48.</title>
        <authorList>
            <person name="Gonzalez-Pimentel J.L."/>
        </authorList>
    </citation>
    <scope>NUCLEOTIDE SEQUENCE [LARGE SCALE GENOMIC DNA]</scope>
    <source>
        <strain evidence="2 3">MZ03-48</strain>
    </source>
</reference>